<protein>
    <submittedName>
        <fullName evidence="2">Uncharacterized protein</fullName>
    </submittedName>
</protein>
<feature type="compositionally biased region" description="Basic and acidic residues" evidence="1">
    <location>
        <begin position="67"/>
        <end position="83"/>
    </location>
</feature>
<evidence type="ECO:0000313" key="2">
    <source>
        <dbReference type="EMBL" id="PPB12918.1"/>
    </source>
</evidence>
<dbReference type="EMBL" id="PRKQ01000001">
    <property type="protein sequence ID" value="PPB12918.1"/>
    <property type="molecule type" value="Genomic_DNA"/>
</dbReference>
<proteinExistence type="predicted"/>
<comment type="caution">
    <text evidence="2">The sequence shown here is derived from an EMBL/GenBank/DDBJ whole genome shotgun (WGS) entry which is preliminary data.</text>
</comment>
<reference evidence="2 3" key="1">
    <citation type="submission" date="2018-02" db="EMBL/GenBank/DDBJ databases">
        <title>Comparative analysis of genomes of three Brevibacillus laterosporus strains producers of potent antimicrobials isolated from silage.</title>
        <authorList>
            <person name="Kojic M."/>
            <person name="Miljkovic M."/>
            <person name="Studholme D."/>
            <person name="Filipic B."/>
        </authorList>
    </citation>
    <scope>NUCLEOTIDE SEQUENCE [LARGE SCALE GENOMIC DNA]</scope>
    <source>
        <strain evidence="2 3">BGSP11</strain>
    </source>
</reference>
<feature type="region of interest" description="Disordered" evidence="1">
    <location>
        <begin position="64"/>
        <end position="94"/>
    </location>
</feature>
<evidence type="ECO:0000313" key="3">
    <source>
        <dbReference type="Proteomes" id="UP000239759"/>
    </source>
</evidence>
<evidence type="ECO:0000256" key="1">
    <source>
        <dbReference type="SAM" id="MobiDB-lite"/>
    </source>
</evidence>
<dbReference type="Proteomes" id="UP000239759">
    <property type="component" value="Unassembled WGS sequence"/>
</dbReference>
<sequence>MSYTAFERETVMTCDDETKMWTIYTLQPTVITKLRKAGIEPFQIDKDGGHHYKEVTFKQISFRSKTKGREMTEEQRREAAERFKRAREGKRGGE</sequence>
<name>A0AAP8QGZ0_BRELA</name>
<gene>
    <name evidence="2" type="ORF">C4A77_00600</name>
</gene>
<accession>A0AAP8QGZ0</accession>
<organism evidence="2 3">
    <name type="scientific">Brevibacillus laterosporus</name>
    <name type="common">Bacillus laterosporus</name>
    <dbReference type="NCBI Taxonomy" id="1465"/>
    <lineage>
        <taxon>Bacteria</taxon>
        <taxon>Bacillati</taxon>
        <taxon>Bacillota</taxon>
        <taxon>Bacilli</taxon>
        <taxon>Bacillales</taxon>
        <taxon>Paenibacillaceae</taxon>
        <taxon>Brevibacillus</taxon>
    </lineage>
</organism>
<dbReference type="AlphaFoldDB" id="A0AAP8QGZ0"/>